<dbReference type="InterPro" id="IPR029016">
    <property type="entry name" value="GAF-like_dom_sf"/>
</dbReference>
<keyword evidence="3" id="KW-1185">Reference proteome</keyword>
<dbReference type="RefSeq" id="WP_172512475.1">
    <property type="nucleotide sequence ID" value="NZ_CP032549.1"/>
</dbReference>
<dbReference type="Pfam" id="PF01590">
    <property type="entry name" value="GAF"/>
    <property type="match status" value="1"/>
</dbReference>
<organism evidence="2 3">
    <name type="scientific">Glutamicibacter mishrai</name>
    <dbReference type="NCBI Taxonomy" id="1775880"/>
    <lineage>
        <taxon>Bacteria</taxon>
        <taxon>Bacillati</taxon>
        <taxon>Actinomycetota</taxon>
        <taxon>Actinomycetes</taxon>
        <taxon>Micrococcales</taxon>
        <taxon>Micrococcaceae</taxon>
        <taxon>Glutamicibacter</taxon>
    </lineage>
</organism>
<evidence type="ECO:0000313" key="2">
    <source>
        <dbReference type="EMBL" id="QIV87960.1"/>
    </source>
</evidence>
<dbReference type="Proteomes" id="UP000502331">
    <property type="component" value="Chromosome"/>
</dbReference>
<gene>
    <name evidence="2" type="ORF">D3791_13095</name>
</gene>
<feature type="domain" description="GAF" evidence="1">
    <location>
        <begin position="125"/>
        <end position="219"/>
    </location>
</feature>
<protein>
    <submittedName>
        <fullName evidence="2">GAF domain-containing protein</fullName>
    </submittedName>
</protein>
<evidence type="ECO:0000259" key="1">
    <source>
        <dbReference type="Pfam" id="PF01590"/>
    </source>
</evidence>
<accession>A0A6H0SLC7</accession>
<dbReference type="EMBL" id="CP032549">
    <property type="protein sequence ID" value="QIV87960.1"/>
    <property type="molecule type" value="Genomic_DNA"/>
</dbReference>
<dbReference type="Gene3D" id="3.30.450.40">
    <property type="match status" value="1"/>
</dbReference>
<dbReference type="InterPro" id="IPR003018">
    <property type="entry name" value="GAF"/>
</dbReference>
<evidence type="ECO:0000313" key="3">
    <source>
        <dbReference type="Proteomes" id="UP000502331"/>
    </source>
</evidence>
<reference evidence="2 3" key="1">
    <citation type="submission" date="2018-09" db="EMBL/GenBank/DDBJ databases">
        <title>Glutamicibacter mishrai S5-52T (LMG 29155T = KCTC 39846T).</title>
        <authorList>
            <person name="Das S.K."/>
        </authorList>
    </citation>
    <scope>NUCLEOTIDE SEQUENCE [LARGE SCALE GENOMIC DNA]</scope>
    <source>
        <strain evidence="2 3">S5-52</strain>
    </source>
</reference>
<name>A0A6H0SLC7_9MICC</name>
<proteinExistence type="predicted"/>
<dbReference type="AlphaFoldDB" id="A0A6H0SLC7"/>
<sequence>MTVEYRGPQTLIQAALAAGEDPAAKARSLKALHQRWAEGTRIPEVVRPVVARSWSRAGALEKDIVPLDAMAIRDLRESNEELTSLVGLFKERLLSLATQAGNQLVISDGQGYVLWVLGPSTVRRRSDGIGFVSGARWRESDVGTNGIGAAMAEKVPVQIFGPEHAREEQHSWVCTSAPVLNRATASLVGTITLAGSFRTAHPHSLALVSSVAHEAEAALQAQHSLKLQRLELTNELPDGEFILTDPQGLVAASRGYSVGGHINLPVGLEEGHFWIAGLGAVDARQAAGGWIFTKTQHQLRLEMSSETLRQVIVHSHEGSTQISLSEKHWQIVNMLAKHPLGLGAEQLKSLWPASTPQVTIRAELSRLRAKLPGVIASRPYRLVAPIVRNSGL</sequence>